<dbReference type="PROSITE" id="PS51201">
    <property type="entry name" value="RCK_N"/>
    <property type="match status" value="1"/>
</dbReference>
<sequence>MKIVLIGGEKIAYHLARRFLSKGHNVMIVNKNERLCDEMAKKLRAVIVKGDGSKRYVLEQLELDRSDLFVALTPYDQDNLVACLTASRVYGIERPVAMVNDPDNKAVFEKMGIKSVVSPTEILGVALEDSLFREHITNLLPSSEKVSILRIEMTEKSPIVGEAIKDIPLPNESVIGAIVRDDEVVIPRGNTVIEMGDVLLVLSSPTVQSSVFETLLGEV</sequence>
<comment type="caution">
    <text evidence="11">The sequence shown here is derived from an EMBL/GenBank/DDBJ whole genome shotgun (WGS) entry which is preliminary data.</text>
</comment>
<evidence type="ECO:0000313" key="13">
    <source>
        <dbReference type="Proteomes" id="UP000055014"/>
    </source>
</evidence>
<evidence type="ECO:0000256" key="1">
    <source>
        <dbReference type="ARBA" id="ARBA00017378"/>
    </source>
</evidence>
<dbReference type="InterPro" id="IPR050721">
    <property type="entry name" value="Trk_Ktr_HKT_K-transport"/>
</dbReference>
<dbReference type="Gene3D" id="3.30.70.1450">
    <property type="entry name" value="Regulator of K+ conductance, C-terminal domain"/>
    <property type="match status" value="1"/>
</dbReference>
<keyword evidence="3" id="KW-0633">Potassium transport</keyword>
<keyword evidence="5" id="KW-0520">NAD</keyword>
<gene>
    <name evidence="9" type="ORF">DIT26_07105</name>
    <name evidence="10" type="ORF">XD86_0840</name>
    <name evidence="11" type="ORF">XE02_1262</name>
</gene>
<feature type="domain" description="RCK C-terminal" evidence="8">
    <location>
        <begin position="134"/>
        <end position="218"/>
    </location>
</feature>
<dbReference type="GO" id="GO:0005886">
    <property type="term" value="C:plasma membrane"/>
    <property type="evidence" value="ECO:0007669"/>
    <property type="project" value="InterPro"/>
</dbReference>
<dbReference type="InterPro" id="IPR006037">
    <property type="entry name" value="RCK_C"/>
</dbReference>
<dbReference type="PRINTS" id="PR00335">
    <property type="entry name" value="KUPTAKETRKA"/>
</dbReference>
<dbReference type="InterPro" id="IPR003148">
    <property type="entry name" value="RCK_N"/>
</dbReference>
<evidence type="ECO:0000256" key="3">
    <source>
        <dbReference type="ARBA" id="ARBA00022538"/>
    </source>
</evidence>
<evidence type="ECO:0000313" key="10">
    <source>
        <dbReference type="EMBL" id="KUK67240.1"/>
    </source>
</evidence>
<dbReference type="InterPro" id="IPR036291">
    <property type="entry name" value="NAD(P)-bd_dom_sf"/>
</dbReference>
<keyword evidence="2" id="KW-0813">Transport</keyword>
<dbReference type="Proteomes" id="UP000264215">
    <property type="component" value="Unassembled WGS sequence"/>
</dbReference>
<evidence type="ECO:0000313" key="9">
    <source>
        <dbReference type="EMBL" id="HCO70324.1"/>
    </source>
</evidence>
<dbReference type="SUPFAM" id="SSF51735">
    <property type="entry name" value="NAD(P)-binding Rossmann-fold domains"/>
    <property type="match status" value="1"/>
</dbReference>
<reference evidence="11" key="1">
    <citation type="journal article" date="2015" name="MBio">
        <title>Genome-resolved metagenomic analysis reveals roles for candidate phyla and other microbial community members in biogeochemical transformations in oil reservoirs.</title>
        <authorList>
            <person name="Hu P."/>
            <person name="Tom L."/>
            <person name="Singh A."/>
            <person name="Thomas B.C."/>
            <person name="Baker B.J."/>
            <person name="Piceno Y.M."/>
            <person name="Andersen G.L."/>
            <person name="Banfield J.F."/>
        </authorList>
    </citation>
    <scope>NUCLEOTIDE SEQUENCE [LARGE SCALE GENOMIC DNA]</scope>
    <source>
        <strain evidence="10">46_47</strain>
        <strain evidence="11">46_70</strain>
    </source>
</reference>
<dbReference type="EMBL" id="LGGH01000115">
    <property type="protein sequence ID" value="KUK67240.1"/>
    <property type="molecule type" value="Genomic_DNA"/>
</dbReference>
<dbReference type="PANTHER" id="PTHR43833">
    <property type="entry name" value="POTASSIUM CHANNEL PROTEIN 2-RELATED-RELATED"/>
    <property type="match status" value="1"/>
</dbReference>
<dbReference type="SUPFAM" id="SSF116726">
    <property type="entry name" value="TrkA C-terminal domain-like"/>
    <property type="match status" value="1"/>
</dbReference>
<dbReference type="InterPro" id="IPR036721">
    <property type="entry name" value="RCK_C_sf"/>
</dbReference>
<evidence type="ECO:0000313" key="11">
    <source>
        <dbReference type="EMBL" id="KUK88378.1"/>
    </source>
</evidence>
<keyword evidence="4" id="KW-0630">Potassium</keyword>
<accession>A0A101I524</accession>
<dbReference type="InterPro" id="IPR006036">
    <property type="entry name" value="K_uptake_TrkA"/>
</dbReference>
<keyword evidence="6" id="KW-0406">Ion transport</keyword>
<dbReference type="PATRIC" id="fig|1236046.5.peg.1127"/>
<proteinExistence type="predicted"/>
<dbReference type="Pfam" id="PF02080">
    <property type="entry name" value="TrkA_C"/>
    <property type="match status" value="1"/>
</dbReference>
<evidence type="ECO:0000256" key="6">
    <source>
        <dbReference type="ARBA" id="ARBA00023065"/>
    </source>
</evidence>
<organism evidence="11 13">
    <name type="scientific">Mesotoga infera</name>
    <dbReference type="NCBI Taxonomy" id="1236046"/>
    <lineage>
        <taxon>Bacteria</taxon>
        <taxon>Thermotogati</taxon>
        <taxon>Thermotogota</taxon>
        <taxon>Thermotogae</taxon>
        <taxon>Kosmotogales</taxon>
        <taxon>Kosmotogaceae</taxon>
        <taxon>Mesotoga</taxon>
    </lineage>
</organism>
<feature type="domain" description="RCK N-terminal" evidence="7">
    <location>
        <begin position="1"/>
        <end position="118"/>
    </location>
</feature>
<dbReference type="AlphaFoldDB" id="A0A101I524"/>
<dbReference type="GO" id="GO:0015079">
    <property type="term" value="F:potassium ion transmembrane transporter activity"/>
    <property type="evidence" value="ECO:0007669"/>
    <property type="project" value="InterPro"/>
</dbReference>
<reference evidence="12 13" key="2">
    <citation type="journal article" date="2015" name="MBio">
        <title>Genome-Resolved Metagenomic Analysis Reveals Roles for Candidate Phyla and Other Microbial Community Members in Biogeochemical Transformations in Oil Reservoirs.</title>
        <authorList>
            <person name="Hu P."/>
            <person name="Tom L."/>
            <person name="Singh A."/>
            <person name="Thomas B.C."/>
            <person name="Baker B.J."/>
            <person name="Piceno Y.M."/>
            <person name="Andersen G.L."/>
            <person name="Banfield J.F."/>
        </authorList>
    </citation>
    <scope>NUCLEOTIDE SEQUENCE [LARGE SCALE GENOMIC DNA]</scope>
</reference>
<evidence type="ECO:0000256" key="5">
    <source>
        <dbReference type="ARBA" id="ARBA00023027"/>
    </source>
</evidence>
<dbReference type="Proteomes" id="UP000055014">
    <property type="component" value="Unassembled WGS sequence"/>
</dbReference>
<protein>
    <recommendedName>
        <fullName evidence="1">Trk system potassium uptake protein TrkA</fullName>
    </recommendedName>
</protein>
<dbReference type="PANTHER" id="PTHR43833:SF5">
    <property type="entry name" value="TRK SYSTEM POTASSIUM UPTAKE PROTEIN TRKA"/>
    <property type="match status" value="1"/>
</dbReference>
<evidence type="ECO:0000313" key="14">
    <source>
        <dbReference type="Proteomes" id="UP000264215"/>
    </source>
</evidence>
<evidence type="ECO:0000313" key="12">
    <source>
        <dbReference type="Proteomes" id="UP000054260"/>
    </source>
</evidence>
<dbReference type="EMBL" id="DQBS01000160">
    <property type="protein sequence ID" value="HCO70324.1"/>
    <property type="molecule type" value="Genomic_DNA"/>
</dbReference>
<reference evidence="9 14" key="3">
    <citation type="journal article" date="2018" name="Nat. Biotechnol.">
        <title>A standardized bacterial taxonomy based on genome phylogeny substantially revises the tree of life.</title>
        <authorList>
            <person name="Parks D.H."/>
            <person name="Chuvochina M."/>
            <person name="Waite D.W."/>
            <person name="Rinke C."/>
            <person name="Skarshewski A."/>
            <person name="Chaumeil P.A."/>
            <person name="Hugenholtz P."/>
        </authorList>
    </citation>
    <scope>NUCLEOTIDE SEQUENCE [LARGE SCALE GENOMIC DNA]</scope>
    <source>
        <strain evidence="9">UBA9905</strain>
    </source>
</reference>
<dbReference type="Pfam" id="PF02254">
    <property type="entry name" value="TrkA_N"/>
    <property type="match status" value="1"/>
</dbReference>
<evidence type="ECO:0000256" key="4">
    <source>
        <dbReference type="ARBA" id="ARBA00022958"/>
    </source>
</evidence>
<evidence type="ECO:0000259" key="7">
    <source>
        <dbReference type="PROSITE" id="PS51201"/>
    </source>
</evidence>
<evidence type="ECO:0000259" key="8">
    <source>
        <dbReference type="PROSITE" id="PS51202"/>
    </source>
</evidence>
<dbReference type="PROSITE" id="PS51202">
    <property type="entry name" value="RCK_C"/>
    <property type="match status" value="1"/>
</dbReference>
<dbReference type="Proteomes" id="UP000054260">
    <property type="component" value="Unassembled WGS sequence"/>
</dbReference>
<name>A0A101I524_9BACT</name>
<dbReference type="EMBL" id="LGGW01000137">
    <property type="protein sequence ID" value="KUK88378.1"/>
    <property type="molecule type" value="Genomic_DNA"/>
</dbReference>
<dbReference type="Gene3D" id="3.40.50.720">
    <property type="entry name" value="NAD(P)-binding Rossmann-like Domain"/>
    <property type="match status" value="1"/>
</dbReference>
<evidence type="ECO:0000256" key="2">
    <source>
        <dbReference type="ARBA" id="ARBA00022448"/>
    </source>
</evidence>